<evidence type="ECO:0000256" key="5">
    <source>
        <dbReference type="ARBA" id="ARBA00022963"/>
    </source>
</evidence>
<keyword evidence="4" id="KW-0378">Hydrolase</keyword>
<dbReference type="STRING" id="349521.HCH_00957"/>
<evidence type="ECO:0000256" key="2">
    <source>
        <dbReference type="ARBA" id="ARBA00008664"/>
    </source>
</evidence>
<dbReference type="InterPro" id="IPR001736">
    <property type="entry name" value="PLipase_D/transphosphatidylase"/>
</dbReference>
<dbReference type="Gene3D" id="3.30.870.10">
    <property type="entry name" value="Endonuclease Chain A"/>
    <property type="match status" value="1"/>
</dbReference>
<keyword evidence="9" id="KW-1185">Reference proteome</keyword>
<dbReference type="RefSeq" id="WP_011394920.1">
    <property type="nucleotide sequence ID" value="NC_007645.1"/>
</dbReference>
<dbReference type="CDD" id="cd09171">
    <property type="entry name" value="PLDc_vPLD6_like"/>
    <property type="match status" value="1"/>
</dbReference>
<dbReference type="GO" id="GO:0004630">
    <property type="term" value="F:phospholipase D activity"/>
    <property type="evidence" value="ECO:0007669"/>
    <property type="project" value="UniProtKB-EC"/>
</dbReference>
<evidence type="ECO:0000256" key="1">
    <source>
        <dbReference type="ARBA" id="ARBA00000798"/>
    </source>
</evidence>
<keyword evidence="5" id="KW-0442">Lipid degradation</keyword>
<name>Q2SNC9_HAHCH</name>
<accession>Q2SNC9</accession>
<dbReference type="AlphaFoldDB" id="Q2SNC9"/>
<dbReference type="eggNOG" id="COG1502">
    <property type="taxonomic scope" value="Bacteria"/>
</dbReference>
<dbReference type="InterPro" id="IPR025202">
    <property type="entry name" value="PLD-like_dom"/>
</dbReference>
<dbReference type="PANTHER" id="PTHR43856:SF1">
    <property type="entry name" value="MITOCHONDRIAL CARDIOLIPIN HYDROLASE"/>
    <property type="match status" value="1"/>
</dbReference>
<dbReference type="EC" id="3.1.4.4" evidence="3"/>
<dbReference type="HOGENOM" id="CLU_080814_2_0_6"/>
<evidence type="ECO:0000259" key="7">
    <source>
        <dbReference type="PROSITE" id="PS50035"/>
    </source>
</evidence>
<gene>
    <name evidence="8" type="ordered locus">HCH_00957</name>
</gene>
<dbReference type="SUPFAM" id="SSF56024">
    <property type="entry name" value="Phospholipase D/nuclease"/>
    <property type="match status" value="1"/>
</dbReference>
<dbReference type="PANTHER" id="PTHR43856">
    <property type="entry name" value="CARDIOLIPIN HYDROLASE"/>
    <property type="match status" value="1"/>
</dbReference>
<evidence type="ECO:0000313" key="9">
    <source>
        <dbReference type="Proteomes" id="UP000000238"/>
    </source>
</evidence>
<comment type="catalytic activity">
    <reaction evidence="1">
        <text>a 1,2-diacyl-sn-glycero-3-phosphocholine + H2O = a 1,2-diacyl-sn-glycero-3-phosphate + choline + H(+)</text>
        <dbReference type="Rhea" id="RHEA:14445"/>
        <dbReference type="ChEBI" id="CHEBI:15354"/>
        <dbReference type="ChEBI" id="CHEBI:15377"/>
        <dbReference type="ChEBI" id="CHEBI:15378"/>
        <dbReference type="ChEBI" id="CHEBI:57643"/>
        <dbReference type="ChEBI" id="CHEBI:58608"/>
        <dbReference type="EC" id="3.1.4.4"/>
    </reaction>
</comment>
<sequence>MQLNQLTFFLQQTLTDERFDNAEKQALLAMLETLQPDQVRFMRNRAFELTRPLIVNGGDEALRALKWLERVIKALDSGEEESNLTRAYFSPGEQCRRAIIERIRNAQSSLQICVFTISDDKIADEIINAHRRGLNIRIITDNDKSFDRGSDIDRFKEAGISVKMDDEPHHMHHKFALIDDGLLIHGSFNWTRSATTYNQENIVITDHPGLIREFSGEFAKLWRTFTD</sequence>
<feature type="domain" description="PLD phosphodiesterase" evidence="7">
    <location>
        <begin position="167"/>
        <end position="194"/>
    </location>
</feature>
<evidence type="ECO:0000256" key="6">
    <source>
        <dbReference type="ARBA" id="ARBA00023098"/>
    </source>
</evidence>
<keyword evidence="6" id="KW-0443">Lipid metabolism</keyword>
<organism evidence="8 9">
    <name type="scientific">Hahella chejuensis (strain KCTC 2396)</name>
    <dbReference type="NCBI Taxonomy" id="349521"/>
    <lineage>
        <taxon>Bacteria</taxon>
        <taxon>Pseudomonadati</taxon>
        <taxon>Pseudomonadota</taxon>
        <taxon>Gammaproteobacteria</taxon>
        <taxon>Oceanospirillales</taxon>
        <taxon>Hahellaceae</taxon>
        <taxon>Hahella</taxon>
    </lineage>
</organism>
<dbReference type="EMBL" id="CP000155">
    <property type="protein sequence ID" value="ABC27845.1"/>
    <property type="molecule type" value="Genomic_DNA"/>
</dbReference>
<evidence type="ECO:0000256" key="3">
    <source>
        <dbReference type="ARBA" id="ARBA00012027"/>
    </source>
</evidence>
<protein>
    <recommendedName>
        <fullName evidence="3">phospholipase D</fullName>
        <ecNumber evidence="3">3.1.4.4</ecNumber>
    </recommendedName>
</protein>
<dbReference type="KEGG" id="hch:HCH_00957"/>
<dbReference type="InterPro" id="IPR051406">
    <property type="entry name" value="PLD_domain"/>
</dbReference>
<evidence type="ECO:0000256" key="4">
    <source>
        <dbReference type="ARBA" id="ARBA00022801"/>
    </source>
</evidence>
<evidence type="ECO:0000313" key="8">
    <source>
        <dbReference type="EMBL" id="ABC27845.1"/>
    </source>
</evidence>
<dbReference type="PROSITE" id="PS50035">
    <property type="entry name" value="PLD"/>
    <property type="match status" value="1"/>
</dbReference>
<dbReference type="GO" id="GO:0006793">
    <property type="term" value="P:phosphorus metabolic process"/>
    <property type="evidence" value="ECO:0007669"/>
    <property type="project" value="UniProtKB-ARBA"/>
</dbReference>
<dbReference type="Proteomes" id="UP000000238">
    <property type="component" value="Chromosome"/>
</dbReference>
<reference evidence="8 9" key="1">
    <citation type="journal article" date="2005" name="Nucleic Acids Res.">
        <title>Genomic blueprint of Hahella chejuensis, a marine microbe producing an algicidal agent.</title>
        <authorList>
            <person name="Jeong H."/>
            <person name="Yim J.H."/>
            <person name="Lee C."/>
            <person name="Choi S.-H."/>
            <person name="Park Y.K."/>
            <person name="Yoon S.H."/>
            <person name="Hur C.-G."/>
            <person name="Kang H.-Y."/>
            <person name="Kim D."/>
            <person name="Lee H.H."/>
            <person name="Park K.H."/>
            <person name="Park S.-H."/>
            <person name="Park H.-S."/>
            <person name="Lee H.K."/>
            <person name="Oh T.K."/>
            <person name="Kim J.F."/>
        </authorList>
    </citation>
    <scope>NUCLEOTIDE SEQUENCE [LARGE SCALE GENOMIC DNA]</scope>
    <source>
        <strain evidence="8 9">KCTC 2396</strain>
    </source>
</reference>
<proteinExistence type="inferred from homology"/>
<dbReference type="GO" id="GO:0016891">
    <property type="term" value="F:RNA endonuclease activity producing 5'-phosphomonoesters, hydrolytic mechanism"/>
    <property type="evidence" value="ECO:0007669"/>
    <property type="project" value="TreeGrafter"/>
</dbReference>
<dbReference type="GO" id="GO:0016042">
    <property type="term" value="P:lipid catabolic process"/>
    <property type="evidence" value="ECO:0007669"/>
    <property type="project" value="UniProtKB-KW"/>
</dbReference>
<dbReference type="OrthoDB" id="9762009at2"/>
<dbReference type="Pfam" id="PF13091">
    <property type="entry name" value="PLDc_2"/>
    <property type="match status" value="1"/>
</dbReference>
<comment type="similarity">
    <text evidence="2">Belongs to the phospholipase D family.</text>
</comment>